<feature type="region of interest" description="Disordered" evidence="1">
    <location>
        <begin position="622"/>
        <end position="657"/>
    </location>
</feature>
<feature type="region of interest" description="Disordered" evidence="1">
    <location>
        <begin position="512"/>
        <end position="604"/>
    </location>
</feature>
<feature type="region of interest" description="Disordered" evidence="1">
    <location>
        <begin position="1078"/>
        <end position="1097"/>
    </location>
</feature>
<feature type="compositionally biased region" description="Polar residues" evidence="1">
    <location>
        <begin position="1176"/>
        <end position="1188"/>
    </location>
</feature>
<feature type="compositionally biased region" description="Polar residues" evidence="1">
    <location>
        <begin position="77"/>
        <end position="90"/>
    </location>
</feature>
<feature type="region of interest" description="Disordered" evidence="1">
    <location>
        <begin position="922"/>
        <end position="957"/>
    </location>
</feature>
<feature type="compositionally biased region" description="Low complexity" evidence="1">
    <location>
        <begin position="401"/>
        <end position="412"/>
    </location>
</feature>
<feature type="compositionally biased region" description="Basic and acidic residues" evidence="1">
    <location>
        <begin position="1189"/>
        <end position="1206"/>
    </location>
</feature>
<feature type="compositionally biased region" description="Polar residues" evidence="1">
    <location>
        <begin position="1029"/>
        <end position="1054"/>
    </location>
</feature>
<feature type="region of interest" description="Disordered" evidence="1">
    <location>
        <begin position="972"/>
        <end position="1007"/>
    </location>
</feature>
<sequence>MYVYVFLYSLMSFKKPTADASDKGEKNAQEDPLTMGNKPFDNVDATDMANDSKYVDFFDHQRQKSKAFSHSTTKPVTYNTAVSNDDSNVVSRDGRADPDVAQRKKRSKSISLGTITNPFRKLSISSTSKAKDREINREFQTGDATLTAQPNPTPAGTGAPVVNPKNETVFFGKFVDRGRPAPAAAAAPSQVSPEKRKNSRVAYAGTVDPLDITLNRPLANTHLDKNIAISNDSDTSGPAIGTTGTTSNGAADSRQSKKVSIPKDVSPMEDRGRKHSNTRSTSNDVSPRSTNSSSKTQKRVSFSDTSNTIQPDKNQANIDVNNLDKEKVENSYEAEMKRRKSSSIEEVYNTTVAYDEYNRNDNIPLGTIAGTVGNDKSLIDEFNKTVSETDSPIINTAKAYNNASSRSSNSHSKSFDPGMERKDNSNVTNMLRENERDQKKKGNENKQIYKRKQVTIHSPKKNSYVEKHDINRSPDYKDSSLDKKVDKMDIRNIGTPTSGKYVITPNQKTFVNDMTPSSTKKTVLGTEGSNDIKSSTLKNTVPKKKILQDEPPTRSKERASNKKATVNELPQGTNLMDSSASQPKTKDMVNELPQGTNLMDSSATKPKGKVMIEDLPRMDEYDSHHRSVGTSQPKTKASVNELPQGTNLMDSSATKPKGKVMIEDLPRMDEYDSHHRSVGASQPKTKDMVNELPQGTNLMDSSATKPKGKVMIEDLPRMDEYDSHHRSVGANQPKTKASVNELPQGTNLMDSSATKPKGKVMIEDLPRMDEYDSHHRSVGASQPKTKDMVNELPQGTNLMDSSATKPKGKVMIEDLPRMDEYDSHHRSVGANQPKTKASVNELPQGTNLMDSSATKPKGKVMIEDLPRMDEYDSHHRSVGASQPKTKDMVNELPQGTNLMDSSATKPKGKVMIEDLPRMDEYDSHHRSVGTSQPKTKASVNELPQGTNLMDSSATKPKGKVMIEDLPRMDEYDSHHRSVGANQPKTKASVNELPQGTNLMDSSATKPKGKVMIEDLPRMDEYDSHHRSVGANQPKTKASVNELPQGTNLMDSSATKPKGKVMLDELPRSPMINHYTKERKTDSLDPKVHTLSGDFSTKEPVLSPEIRDIEHIGAVGQSNGGSYQMHGITGSTRPHEKYQQKSVNATKDMNITEPNDKADKRFVDHEMGRNSMGHDSGNMNPITSLNISEPKSKDSERYVKQEMERSKQGNTKPSNHHAVGSMNIVEPEHYPEKQSAGKDHSSKKQTPISFLAGSSDFTADPSVSSRRSLKSEDIDDLDYIKTSRHGNKHGQYDNDNNDVDDLKYHNSLVDPSVPTYGAVKDENKPEDHLIHGTPMNYSYKSKKKTKRSNLQQSTPRAARSTKPAKNVTKSRTNDPSIIKT</sequence>
<feature type="compositionally biased region" description="Polar residues" evidence="1">
    <location>
        <begin position="829"/>
        <end position="854"/>
    </location>
</feature>
<feature type="compositionally biased region" description="Polar residues" evidence="1">
    <location>
        <begin position="979"/>
        <end position="1004"/>
    </location>
</feature>
<feature type="compositionally biased region" description="Polar residues" evidence="1">
    <location>
        <begin position="693"/>
        <end position="704"/>
    </location>
</feature>
<feature type="compositionally biased region" description="Polar residues" evidence="1">
    <location>
        <begin position="793"/>
        <end position="804"/>
    </location>
</feature>
<protein>
    <submittedName>
        <fullName evidence="2">Uncharacterized protein</fullName>
    </submittedName>
</protein>
<evidence type="ECO:0000313" key="2">
    <source>
        <dbReference type="EMBL" id="KAL3229254.1"/>
    </source>
</evidence>
<feature type="compositionally biased region" description="Polar residues" evidence="1">
    <location>
        <begin position="512"/>
        <end position="539"/>
    </location>
</feature>
<feature type="compositionally biased region" description="Polar residues" evidence="1">
    <location>
        <begin position="893"/>
        <end position="904"/>
    </location>
</feature>
<feature type="compositionally biased region" description="Basic and acidic residues" evidence="1">
    <location>
        <begin position="92"/>
        <end position="102"/>
    </location>
</feature>
<reference evidence="2 3" key="1">
    <citation type="submission" date="2024-05" db="EMBL/GenBank/DDBJ databases">
        <title>Long read based assembly of the Candida bracarensis genome reveals expanded adhesin content.</title>
        <authorList>
            <person name="Marcet-Houben M."/>
            <person name="Ksiezopolska E."/>
            <person name="Gabaldon T."/>
        </authorList>
    </citation>
    <scope>NUCLEOTIDE SEQUENCE [LARGE SCALE GENOMIC DNA]</scope>
    <source>
        <strain evidence="2 3">CBM6</strain>
    </source>
</reference>
<organism evidence="2 3">
    <name type="scientific">Nakaseomyces bracarensis</name>
    <dbReference type="NCBI Taxonomy" id="273131"/>
    <lineage>
        <taxon>Eukaryota</taxon>
        <taxon>Fungi</taxon>
        <taxon>Dikarya</taxon>
        <taxon>Ascomycota</taxon>
        <taxon>Saccharomycotina</taxon>
        <taxon>Saccharomycetes</taxon>
        <taxon>Saccharomycetales</taxon>
        <taxon>Saccharomycetaceae</taxon>
        <taxon>Nakaseomyces</taxon>
    </lineage>
</organism>
<feature type="compositionally biased region" description="Polar residues" evidence="1">
    <location>
        <begin position="593"/>
        <end position="604"/>
    </location>
</feature>
<feature type="region of interest" description="Disordered" evidence="1">
    <location>
        <begin position="77"/>
        <end position="108"/>
    </location>
</feature>
<feature type="compositionally biased region" description="Polar residues" evidence="1">
    <location>
        <begin position="278"/>
        <end position="315"/>
    </location>
</feature>
<feature type="compositionally biased region" description="Polar residues" evidence="1">
    <location>
        <begin position="729"/>
        <end position="754"/>
    </location>
</feature>
<feature type="compositionally biased region" description="Polar residues" evidence="1">
    <location>
        <begin position="1139"/>
        <end position="1152"/>
    </location>
</feature>
<gene>
    <name evidence="2" type="ORF">RNJ44_02341</name>
</gene>
<feature type="region of interest" description="Disordered" evidence="1">
    <location>
        <begin position="672"/>
        <end position="707"/>
    </location>
</feature>
<keyword evidence="3" id="KW-1185">Reference proteome</keyword>
<feature type="compositionally biased region" description="Polar residues" evidence="1">
    <location>
        <begin position="928"/>
        <end position="954"/>
    </location>
</feature>
<feature type="region of interest" description="Disordered" evidence="1">
    <location>
        <begin position="17"/>
        <end position="46"/>
    </location>
</feature>
<proteinExistence type="predicted"/>
<feature type="compositionally biased region" description="Polar residues" evidence="1">
    <location>
        <begin position="628"/>
        <end position="654"/>
    </location>
</feature>
<feature type="region of interest" description="Disordered" evidence="1">
    <location>
        <begin position="722"/>
        <end position="757"/>
    </location>
</feature>
<evidence type="ECO:0000313" key="3">
    <source>
        <dbReference type="Proteomes" id="UP001623330"/>
    </source>
</evidence>
<dbReference type="Proteomes" id="UP001623330">
    <property type="component" value="Unassembled WGS sequence"/>
</dbReference>
<feature type="compositionally biased region" description="Basic residues" evidence="1">
    <location>
        <begin position="448"/>
        <end position="460"/>
    </location>
</feature>
<feature type="compositionally biased region" description="Polar residues" evidence="1">
    <location>
        <begin position="1366"/>
        <end position="1379"/>
    </location>
</feature>
<feature type="compositionally biased region" description="Basic and acidic residues" evidence="1">
    <location>
        <begin position="1318"/>
        <end position="1329"/>
    </location>
</feature>
<feature type="region of interest" description="Disordered" evidence="1">
    <location>
        <begin position="399"/>
        <end position="481"/>
    </location>
</feature>
<feature type="region of interest" description="Disordered" evidence="1">
    <location>
        <begin position="1125"/>
        <end position="1379"/>
    </location>
</feature>
<feature type="compositionally biased region" description="Basic and acidic residues" evidence="1">
    <location>
        <begin position="1153"/>
        <end position="1167"/>
    </location>
</feature>
<feature type="compositionally biased region" description="Polar residues" evidence="1">
    <location>
        <begin position="228"/>
        <end position="250"/>
    </location>
</feature>
<evidence type="ECO:0000256" key="1">
    <source>
        <dbReference type="SAM" id="MobiDB-lite"/>
    </source>
</evidence>
<feature type="compositionally biased region" description="Basic and acidic residues" evidence="1">
    <location>
        <begin position="463"/>
        <end position="481"/>
    </location>
</feature>
<feature type="compositionally biased region" description="Basic and acidic residues" evidence="1">
    <location>
        <begin position="432"/>
        <end position="444"/>
    </location>
</feature>
<dbReference type="EMBL" id="JBEVYD010000012">
    <property type="protein sequence ID" value="KAL3229254.1"/>
    <property type="molecule type" value="Genomic_DNA"/>
</dbReference>
<feature type="compositionally biased region" description="Polar residues" evidence="1">
    <location>
        <begin position="562"/>
        <end position="583"/>
    </location>
</feature>
<feature type="region of interest" description="Disordered" evidence="1">
    <location>
        <begin position="228"/>
        <end position="315"/>
    </location>
</feature>
<feature type="region of interest" description="Disordered" evidence="1">
    <location>
        <begin position="872"/>
        <end position="907"/>
    </location>
</feature>
<feature type="compositionally biased region" description="Basic and acidic residues" evidence="1">
    <location>
        <begin position="546"/>
        <end position="560"/>
    </location>
</feature>
<feature type="region of interest" description="Disordered" evidence="1">
    <location>
        <begin position="822"/>
        <end position="857"/>
    </location>
</feature>
<feature type="compositionally biased region" description="Polar residues" evidence="1">
    <location>
        <begin position="1254"/>
        <end position="1265"/>
    </location>
</feature>
<feature type="region of interest" description="Disordered" evidence="1">
    <location>
        <begin position="772"/>
        <end position="807"/>
    </location>
</feature>
<name>A0ABR4NNE4_9SACH</name>
<accession>A0ABR4NNE4</accession>
<feature type="region of interest" description="Disordered" evidence="1">
    <location>
        <begin position="143"/>
        <end position="164"/>
    </location>
</feature>
<feature type="compositionally biased region" description="Basic and acidic residues" evidence="1">
    <location>
        <begin position="1078"/>
        <end position="1087"/>
    </location>
</feature>
<comment type="caution">
    <text evidence="2">The sequence shown here is derived from an EMBL/GenBank/DDBJ whole genome shotgun (WGS) entry which is preliminary data.</text>
</comment>
<feature type="region of interest" description="Disordered" evidence="1">
    <location>
        <begin position="1023"/>
        <end position="1067"/>
    </location>
</feature>
<feature type="compositionally biased region" description="Basic and acidic residues" evidence="1">
    <location>
        <begin position="1225"/>
        <end position="1241"/>
    </location>
</feature>
<feature type="compositionally biased region" description="Basic and acidic residues" evidence="1">
    <location>
        <begin position="17"/>
        <end position="29"/>
    </location>
</feature>